<feature type="domain" description="Acyltransferase 3" evidence="8">
    <location>
        <begin position="9"/>
        <end position="316"/>
    </location>
</feature>
<evidence type="ECO:0000256" key="5">
    <source>
        <dbReference type="ARBA" id="ARBA00022989"/>
    </source>
</evidence>
<dbReference type="PANTHER" id="PTHR40074:SF2">
    <property type="entry name" value="O-ACETYLTRANSFERASE WECH"/>
    <property type="match status" value="1"/>
</dbReference>
<comment type="caution">
    <text evidence="9">The sequence shown here is derived from an EMBL/GenBank/DDBJ whole genome shotgun (WGS) entry which is preliminary data.</text>
</comment>
<accession>A0ABW4C604</accession>
<dbReference type="InterPro" id="IPR002656">
    <property type="entry name" value="Acyl_transf_3_dom"/>
</dbReference>
<evidence type="ECO:0000256" key="2">
    <source>
        <dbReference type="ARBA" id="ARBA00007400"/>
    </source>
</evidence>
<evidence type="ECO:0000313" key="9">
    <source>
        <dbReference type="EMBL" id="MFD1421859.1"/>
    </source>
</evidence>
<feature type="transmembrane region" description="Helical" evidence="7">
    <location>
        <begin position="45"/>
        <end position="68"/>
    </location>
</feature>
<proteinExistence type="inferred from homology"/>
<dbReference type="GO" id="GO:0016746">
    <property type="term" value="F:acyltransferase activity"/>
    <property type="evidence" value="ECO:0007669"/>
    <property type="project" value="UniProtKB-KW"/>
</dbReference>
<feature type="transmembrane region" description="Helical" evidence="7">
    <location>
        <begin position="302"/>
        <end position="323"/>
    </location>
</feature>
<keyword evidence="10" id="KW-1185">Reference proteome</keyword>
<keyword evidence="5 7" id="KW-1133">Transmembrane helix</keyword>
<dbReference type="Pfam" id="PF01757">
    <property type="entry name" value="Acyl_transf_3"/>
    <property type="match status" value="1"/>
</dbReference>
<evidence type="ECO:0000256" key="7">
    <source>
        <dbReference type="SAM" id="Phobius"/>
    </source>
</evidence>
<feature type="transmembrane region" description="Helical" evidence="7">
    <location>
        <begin position="80"/>
        <end position="101"/>
    </location>
</feature>
<gene>
    <name evidence="9" type="ORF">ACFQ5L_13005</name>
</gene>
<feature type="transmembrane region" description="Helical" evidence="7">
    <location>
        <begin position="121"/>
        <end position="140"/>
    </location>
</feature>
<evidence type="ECO:0000259" key="8">
    <source>
        <dbReference type="Pfam" id="PF01757"/>
    </source>
</evidence>
<comment type="subcellular location">
    <subcellularLocation>
        <location evidence="1">Cell membrane</location>
        <topology evidence="1">Multi-pass membrane protein</topology>
    </subcellularLocation>
</comment>
<feature type="transmembrane region" description="Helical" evidence="7">
    <location>
        <begin position="203"/>
        <end position="224"/>
    </location>
</feature>
<evidence type="ECO:0000256" key="6">
    <source>
        <dbReference type="ARBA" id="ARBA00023136"/>
    </source>
</evidence>
<evidence type="ECO:0000256" key="4">
    <source>
        <dbReference type="ARBA" id="ARBA00022692"/>
    </source>
</evidence>
<keyword evidence="9" id="KW-0012">Acyltransferase</keyword>
<evidence type="ECO:0000256" key="1">
    <source>
        <dbReference type="ARBA" id="ARBA00004651"/>
    </source>
</evidence>
<sequence length="340" mass="39238">MSEISHNRNYGIDLARVLSMLMVVILHNLLNGGVLSLSSTGGNNLFFWFIENLTIVAVNMFAMITGYLMINRKFHLKKIFGLWIVVWFWSVVTSLVTMLVLHAFEIKYMVKSIFPVVFGQYWYFNAYLVLFLLIPFLNAGFNLIDRDLKNKLVAGLLILFVTVGFINNLFLEKGYSALWLLMMYLIGGTIKQNDTKIIFNSSVWLWTIYILGAVISLVGEYLSIVKFGHVEYWINYNSPIVATQSISLFLALSKLNIKAEFARNFLKKIAPFTFAVYLIDANPYFFNHIIYQNFSFIRNLNIVSGTFSLLGCSVAMFSIFIMLDFFRIKLFNLVLNFKNR</sequence>
<dbReference type="Proteomes" id="UP001597188">
    <property type="component" value="Unassembled WGS sequence"/>
</dbReference>
<keyword evidence="9" id="KW-0808">Transferase</keyword>
<feature type="transmembrane region" description="Helical" evidence="7">
    <location>
        <begin position="176"/>
        <end position="191"/>
    </location>
</feature>
<keyword evidence="4 7" id="KW-0812">Transmembrane</keyword>
<reference evidence="10" key="1">
    <citation type="journal article" date="2019" name="Int. J. Syst. Evol. Microbiol.">
        <title>The Global Catalogue of Microorganisms (GCM) 10K type strain sequencing project: providing services to taxonomists for standard genome sequencing and annotation.</title>
        <authorList>
            <consortium name="The Broad Institute Genomics Platform"/>
            <consortium name="The Broad Institute Genome Sequencing Center for Infectious Disease"/>
            <person name="Wu L."/>
            <person name="Ma J."/>
        </authorList>
    </citation>
    <scope>NUCLEOTIDE SEQUENCE [LARGE SCALE GENOMIC DNA]</scope>
    <source>
        <strain evidence="10">CCM 8931</strain>
    </source>
</reference>
<keyword evidence="3" id="KW-1003">Cell membrane</keyword>
<feature type="transmembrane region" description="Helical" evidence="7">
    <location>
        <begin position="152"/>
        <end position="170"/>
    </location>
</feature>
<dbReference type="EMBL" id="JBHTOJ010000047">
    <property type="protein sequence ID" value="MFD1421859.1"/>
    <property type="molecule type" value="Genomic_DNA"/>
</dbReference>
<evidence type="ECO:0000313" key="10">
    <source>
        <dbReference type="Proteomes" id="UP001597188"/>
    </source>
</evidence>
<feature type="transmembrane region" description="Helical" evidence="7">
    <location>
        <begin position="236"/>
        <end position="257"/>
    </location>
</feature>
<protein>
    <submittedName>
        <fullName evidence="9">Acyltransferase</fullName>
    </submittedName>
</protein>
<feature type="transmembrane region" description="Helical" evidence="7">
    <location>
        <begin position="12"/>
        <end position="30"/>
    </location>
</feature>
<evidence type="ECO:0000256" key="3">
    <source>
        <dbReference type="ARBA" id="ARBA00022475"/>
    </source>
</evidence>
<organism evidence="9 10">
    <name type="scientific">Lactiplantibacillus songbeiensis</name>
    <dbReference type="NCBI Taxonomy" id="2559920"/>
    <lineage>
        <taxon>Bacteria</taxon>
        <taxon>Bacillati</taxon>
        <taxon>Bacillota</taxon>
        <taxon>Bacilli</taxon>
        <taxon>Lactobacillales</taxon>
        <taxon>Lactobacillaceae</taxon>
        <taxon>Lactiplantibacillus</taxon>
    </lineage>
</organism>
<dbReference type="PANTHER" id="PTHR40074">
    <property type="entry name" value="O-ACETYLTRANSFERASE WECH"/>
    <property type="match status" value="1"/>
</dbReference>
<keyword evidence="6 7" id="KW-0472">Membrane</keyword>
<dbReference type="RefSeq" id="WP_171001557.1">
    <property type="nucleotide sequence ID" value="NZ_BJDL01000011.1"/>
</dbReference>
<name>A0ABW4C604_9LACO</name>
<comment type="similarity">
    <text evidence="2">Belongs to the acyltransferase 3 family.</text>
</comment>
<feature type="transmembrane region" description="Helical" evidence="7">
    <location>
        <begin position="269"/>
        <end position="290"/>
    </location>
</feature>